<dbReference type="InterPro" id="IPR055411">
    <property type="entry name" value="LRR_FXL15/At3g58940/PEG3-like"/>
</dbReference>
<dbReference type="InterPro" id="IPR032675">
    <property type="entry name" value="LRR_dom_sf"/>
</dbReference>
<dbReference type="PANTHER" id="PTHR32141">
    <property type="match status" value="1"/>
</dbReference>
<gene>
    <name evidence="3" type="ORF">C2845_PM03G18470</name>
</gene>
<sequence length="452" mass="50659">MGVVTRAARRRRGLVEEEEEGLVDHISRLPDHVLGNIVSLLPTRVGARTQVLPSRWRHLWSSAPLNVDLLTEPQRRALSAHPGPGRRFYIRYGDGDGCLSCYGNRITETLDGWLQSPALDGLQELEIHLWRWIIKPTAPLPASALRFSPTLRVAISGEWVFPDAQALQGPLLEQLTLSKVTVSETSLHTLLAGCHALESLLLHGVSGFSRLTIVSTTLRSIGVGPRWEDQVGLQQLLIQDAPCLERLLVTERTRMETDISVVSAPRLRILGELDANFYRLQFGTTALQGSTIARLAAAVPSVRILSLSNMKPCLDAAINLITCFPQLEKLYIEIAYDGEEDESYDNHDQKLISTLDIVRLRKIVLADFRDRKSHINFAKFFVMNASMLESMTLQLNRGSVGDDEWIRSQHMLVQIENWTSRGARSRTGSLSPARQVHDPSILDPFQRIHKKV</sequence>
<accession>A0A3L6T6C0</accession>
<reference evidence="4" key="1">
    <citation type="journal article" date="2019" name="Nat. Commun.">
        <title>The genome of broomcorn millet.</title>
        <authorList>
            <person name="Zou C."/>
            <person name="Miki D."/>
            <person name="Li D."/>
            <person name="Tang Q."/>
            <person name="Xiao L."/>
            <person name="Rajput S."/>
            <person name="Deng P."/>
            <person name="Jia W."/>
            <person name="Huang R."/>
            <person name="Zhang M."/>
            <person name="Sun Y."/>
            <person name="Hu J."/>
            <person name="Fu X."/>
            <person name="Schnable P.S."/>
            <person name="Li F."/>
            <person name="Zhang H."/>
            <person name="Feng B."/>
            <person name="Zhu X."/>
            <person name="Liu R."/>
            <person name="Schnable J.C."/>
            <person name="Zhu J.-K."/>
            <person name="Zhang H."/>
        </authorList>
    </citation>
    <scope>NUCLEOTIDE SEQUENCE [LARGE SCALE GENOMIC DNA]</scope>
</reference>
<keyword evidence="4" id="KW-1185">Reference proteome</keyword>
<comment type="caution">
    <text evidence="3">The sequence shown here is derived from an EMBL/GenBank/DDBJ whole genome shotgun (WGS) entry which is preliminary data.</text>
</comment>
<dbReference type="Pfam" id="PF08387">
    <property type="entry name" value="FBD"/>
    <property type="match status" value="1"/>
</dbReference>
<evidence type="ECO:0000259" key="1">
    <source>
        <dbReference type="Pfam" id="PF08387"/>
    </source>
</evidence>
<dbReference type="STRING" id="4540.A0A3L6T6C0"/>
<dbReference type="Pfam" id="PF24758">
    <property type="entry name" value="LRR_At5g56370"/>
    <property type="match status" value="1"/>
</dbReference>
<dbReference type="Gene3D" id="3.80.10.10">
    <property type="entry name" value="Ribonuclease Inhibitor"/>
    <property type="match status" value="1"/>
</dbReference>
<proteinExistence type="predicted"/>
<evidence type="ECO:0000313" key="3">
    <source>
        <dbReference type="EMBL" id="RLN33722.1"/>
    </source>
</evidence>
<protein>
    <submittedName>
        <fullName evidence="3">Uncharacterized protein</fullName>
    </submittedName>
</protein>
<name>A0A3L6T6C0_PANMI</name>
<dbReference type="Proteomes" id="UP000275267">
    <property type="component" value="Unassembled WGS sequence"/>
</dbReference>
<dbReference type="AlphaFoldDB" id="A0A3L6T6C0"/>
<dbReference type="EMBL" id="PQIB02000002">
    <property type="protein sequence ID" value="RLN33722.1"/>
    <property type="molecule type" value="Genomic_DNA"/>
</dbReference>
<dbReference type="PANTHER" id="PTHR32141:SF39">
    <property type="entry name" value="F-BOX DOMAIN-CONTAINING PROTEIN"/>
    <property type="match status" value="1"/>
</dbReference>
<dbReference type="SUPFAM" id="SSF81383">
    <property type="entry name" value="F-box domain"/>
    <property type="match status" value="1"/>
</dbReference>
<evidence type="ECO:0000313" key="4">
    <source>
        <dbReference type="Proteomes" id="UP000275267"/>
    </source>
</evidence>
<dbReference type="SUPFAM" id="SSF52047">
    <property type="entry name" value="RNI-like"/>
    <property type="match status" value="1"/>
</dbReference>
<feature type="domain" description="F-box/LRR-repeat protein 15/At3g58940/PEG3-like LRR" evidence="2">
    <location>
        <begin position="110"/>
        <end position="332"/>
    </location>
</feature>
<dbReference type="InterPro" id="IPR055302">
    <property type="entry name" value="F-box_dom-containing"/>
</dbReference>
<dbReference type="OrthoDB" id="612216at2759"/>
<feature type="domain" description="FBD" evidence="1">
    <location>
        <begin position="360"/>
        <end position="393"/>
    </location>
</feature>
<dbReference type="InterPro" id="IPR036047">
    <property type="entry name" value="F-box-like_dom_sf"/>
</dbReference>
<evidence type="ECO:0000259" key="2">
    <source>
        <dbReference type="Pfam" id="PF24758"/>
    </source>
</evidence>
<organism evidence="3 4">
    <name type="scientific">Panicum miliaceum</name>
    <name type="common">Proso millet</name>
    <name type="synonym">Broomcorn millet</name>
    <dbReference type="NCBI Taxonomy" id="4540"/>
    <lineage>
        <taxon>Eukaryota</taxon>
        <taxon>Viridiplantae</taxon>
        <taxon>Streptophyta</taxon>
        <taxon>Embryophyta</taxon>
        <taxon>Tracheophyta</taxon>
        <taxon>Spermatophyta</taxon>
        <taxon>Magnoliopsida</taxon>
        <taxon>Liliopsida</taxon>
        <taxon>Poales</taxon>
        <taxon>Poaceae</taxon>
        <taxon>PACMAD clade</taxon>
        <taxon>Panicoideae</taxon>
        <taxon>Panicodae</taxon>
        <taxon>Paniceae</taxon>
        <taxon>Panicinae</taxon>
        <taxon>Panicum</taxon>
        <taxon>Panicum sect. Panicum</taxon>
    </lineage>
</organism>
<dbReference type="InterPro" id="IPR006566">
    <property type="entry name" value="FBD"/>
</dbReference>